<protein>
    <recommendedName>
        <fullName evidence="4">F5/8 type C domain-containing protein</fullName>
    </recommendedName>
</protein>
<dbReference type="PANTHER" id="PTHR47457">
    <property type="entry name" value="OS05G0345500 PROTEIN"/>
    <property type="match status" value="1"/>
</dbReference>
<name>A0ABQ8UDT7_9EUKA</name>
<evidence type="ECO:0000313" key="3">
    <source>
        <dbReference type="Proteomes" id="UP001141327"/>
    </source>
</evidence>
<dbReference type="EMBL" id="JAPMOS010000077">
    <property type="protein sequence ID" value="KAJ4456243.1"/>
    <property type="molecule type" value="Genomic_DNA"/>
</dbReference>
<keyword evidence="3" id="KW-1185">Reference proteome</keyword>
<evidence type="ECO:0000313" key="2">
    <source>
        <dbReference type="EMBL" id="KAJ4456243.1"/>
    </source>
</evidence>
<accession>A0ABQ8UDT7</accession>
<feature type="coiled-coil region" evidence="1">
    <location>
        <begin position="45"/>
        <end position="106"/>
    </location>
</feature>
<keyword evidence="1" id="KW-0175">Coiled coil</keyword>
<comment type="caution">
    <text evidence="2">The sequence shown here is derived from an EMBL/GenBank/DDBJ whole genome shotgun (WGS) entry which is preliminary data.</text>
</comment>
<dbReference type="InterPro" id="IPR008979">
    <property type="entry name" value="Galactose-bd-like_sf"/>
</dbReference>
<sequence length="467" mass="50676">MACGYADVGCPTRCAQEDLAAHERDGVVAHVGLLRQRLTDTSADLAQTRAQLVESRAEVAQCKADLSQTQHDLAQTKAGLAQTANHTQTQAQLAESRADLAQTRAELGGQLGDTQVELAQTKVDLGGQLASAHAQLTVVKAELIKSKQALGQTQLELDQTRHVLTALRSQVTLGRITEDFHFSSPASSQIPRNLALPPPAPEGLEAHWEAISGEVALSWRPVPPASRDDAPACLLPVRYRVEAGAPRGRARTVIYMGPECRCWYSCPTGDPGAVRFVVVAMRGLAESSPSGDVVFTQLPHTLNVGRTQPWRNPAEAGWVTAIRSVNGILAEQAPDPTGRQPCHSCTSNTPNSWWRVDLGAKRLFTPTRYTLRHSNHPTCVDDRLQSWRLEGCWADGSDGRWRTLDEHTNEPNAIPARPDAMATFAVAPERAFPARLFRVLMTGPSPSGYHFLMLSGLEMYGTLSGVS</sequence>
<organism evidence="2 3">
    <name type="scientific">Paratrimastix pyriformis</name>
    <dbReference type="NCBI Taxonomy" id="342808"/>
    <lineage>
        <taxon>Eukaryota</taxon>
        <taxon>Metamonada</taxon>
        <taxon>Preaxostyla</taxon>
        <taxon>Paratrimastigidae</taxon>
        <taxon>Paratrimastix</taxon>
    </lineage>
</organism>
<evidence type="ECO:0000256" key="1">
    <source>
        <dbReference type="SAM" id="Coils"/>
    </source>
</evidence>
<dbReference type="Proteomes" id="UP001141327">
    <property type="component" value="Unassembled WGS sequence"/>
</dbReference>
<evidence type="ECO:0008006" key="4">
    <source>
        <dbReference type="Google" id="ProtNLM"/>
    </source>
</evidence>
<proteinExistence type="predicted"/>
<reference evidence="2" key="1">
    <citation type="journal article" date="2022" name="bioRxiv">
        <title>Genomics of Preaxostyla Flagellates Illuminates Evolutionary Transitions and the Path Towards Mitochondrial Loss.</title>
        <authorList>
            <person name="Novak L.V.F."/>
            <person name="Treitli S.C."/>
            <person name="Pyrih J."/>
            <person name="Halakuc P."/>
            <person name="Pipaliya S.V."/>
            <person name="Vacek V."/>
            <person name="Brzon O."/>
            <person name="Soukal P."/>
            <person name="Eme L."/>
            <person name="Dacks J.B."/>
            <person name="Karnkowska A."/>
            <person name="Elias M."/>
            <person name="Hampl V."/>
        </authorList>
    </citation>
    <scope>NUCLEOTIDE SEQUENCE</scope>
    <source>
        <strain evidence="2">RCP-MX</strain>
    </source>
</reference>
<gene>
    <name evidence="2" type="ORF">PAPYR_8611</name>
</gene>
<dbReference type="PANTHER" id="PTHR47457:SF1">
    <property type="entry name" value="BTB DOMAIN-CONTAINING PROTEIN-RELATED"/>
    <property type="match status" value="1"/>
</dbReference>
<dbReference type="Gene3D" id="2.60.120.260">
    <property type="entry name" value="Galactose-binding domain-like"/>
    <property type="match status" value="1"/>
</dbReference>
<dbReference type="SUPFAM" id="SSF49785">
    <property type="entry name" value="Galactose-binding domain-like"/>
    <property type="match status" value="1"/>
</dbReference>